<feature type="transmembrane region" description="Helical" evidence="2">
    <location>
        <begin position="542"/>
        <end position="563"/>
    </location>
</feature>
<dbReference type="Proteomes" id="UP000037392">
    <property type="component" value="Unassembled WGS sequence"/>
</dbReference>
<dbReference type="AlphaFoldDB" id="A0A0J9C0H1"/>
<sequence length="667" mass="74326">MREKAKLSVRSKKWALRWLSIGIILILISCVGASVLQTNFYKTQVYTFKVPTSGGKYLSCNMYRPKTASAENKVPLVIATAGTYASKEQMDIPGIELSRRGIAVITFDPYMHGLSSGGTEPYDQFAWTDAGMIALVEFAAANLDFVDTGRIGVTGHSLGGRIISNTLAHYGVAYEKALAQAQEPDSEGGTEITEKEQAYARSQNKVMAAFASGVQTSEISFGVKDDTFAIHGIKGAPEDKEMPQRAYASVAVYNGFNDEFGRGNYQVDGVAYDLSVHPDMISLVNSVLVPEDKVDTIEIDHFYGNAGDHTLRVVYNPPEVHAYERFSTTEAREISDFFTKAFEMENPVTPENQLWLLKECFNFLGFIGMFLLLVPLASLFMRLPLFAELATSVPEKLPALKSGRSKLIFWGTWLFSAVASWQFFLPAIGISTALFQVQSKQGTLTWLFPQKMTNFVWVWAIFNAIVGLALFWLSYRFNGSKNGVTPKMWGIKTSGKELLKSLLLAFTVCACFFSVVFLANYFFVADFRIWVLAIKVFKPIHIIYAVTYAVMFFPYYFMVSVSTNSSRRVEGQKEWVNLLICGIGNILGLALMQFVMYSNVYATGINPYGTACLNCIQTYQLLVLLFIVPYLCRYLFKLTGKVWLGAMISCLTVVTINVANSMLHIPA</sequence>
<keyword evidence="2" id="KW-0812">Transmembrane</keyword>
<keyword evidence="2" id="KW-1133">Transmembrane helix</keyword>
<reference evidence="3 4" key="1">
    <citation type="submission" date="2011-04" db="EMBL/GenBank/DDBJ databases">
        <title>The Genome Sequence of Clostridium citroniae WAL-19142.</title>
        <authorList>
            <consortium name="The Broad Institute Genome Sequencing Platform"/>
            <person name="Earl A."/>
            <person name="Ward D."/>
            <person name="Feldgarden M."/>
            <person name="Gevers D."/>
            <person name="Warren Y.A."/>
            <person name="Tyrrell K.L."/>
            <person name="Citron D.M."/>
            <person name="Goldstein E.J."/>
            <person name="Daigneault M."/>
            <person name="Allen-Vercoe E."/>
            <person name="Young S.K."/>
            <person name="Zeng Q."/>
            <person name="Gargeya S."/>
            <person name="Fitzgerald M."/>
            <person name="Haas B."/>
            <person name="Abouelleil A."/>
            <person name="Alvarado L."/>
            <person name="Arachchi H.M."/>
            <person name="Berlin A."/>
            <person name="Brown A."/>
            <person name="Chapman S.B."/>
            <person name="Chen Z."/>
            <person name="Dunbar C."/>
            <person name="Freedman E."/>
            <person name="Gearin G."/>
            <person name="Gellesch M."/>
            <person name="Goldberg J."/>
            <person name="Griggs A."/>
            <person name="Gujja S."/>
            <person name="Heilman E.R."/>
            <person name="Heiman D."/>
            <person name="Howarth C."/>
            <person name="Larson L."/>
            <person name="Lui A."/>
            <person name="MacDonald P.J."/>
            <person name="Mehta T."/>
            <person name="Montmayeur A."/>
            <person name="Murphy C."/>
            <person name="Neiman D."/>
            <person name="Pearson M."/>
            <person name="Priest M."/>
            <person name="Roberts A."/>
            <person name="Saif S."/>
            <person name="Shea T."/>
            <person name="Shenoy N."/>
            <person name="Sisk P."/>
            <person name="Stolte C."/>
            <person name="Sykes S."/>
            <person name="White J."/>
            <person name="Yandava C."/>
            <person name="Wortman J."/>
            <person name="Nusbaum C."/>
            <person name="Birren B."/>
        </authorList>
    </citation>
    <scope>NUCLEOTIDE SEQUENCE [LARGE SCALE GENOMIC DNA]</scope>
    <source>
        <strain evidence="3 4">WAL-19142</strain>
    </source>
</reference>
<feature type="transmembrane region" description="Helical" evidence="2">
    <location>
        <begin position="643"/>
        <end position="665"/>
    </location>
</feature>
<dbReference type="GeneID" id="93163317"/>
<proteinExistence type="predicted"/>
<dbReference type="SUPFAM" id="SSF53474">
    <property type="entry name" value="alpha/beta-Hydrolases"/>
    <property type="match status" value="1"/>
</dbReference>
<keyword evidence="1" id="KW-0378">Hydrolase</keyword>
<feature type="transmembrane region" description="Helical" evidence="2">
    <location>
        <begin position="575"/>
        <end position="596"/>
    </location>
</feature>
<accession>A0A0J9C0H1</accession>
<dbReference type="GO" id="GO:0052689">
    <property type="term" value="F:carboxylic ester hydrolase activity"/>
    <property type="evidence" value="ECO:0007669"/>
    <property type="project" value="UniProtKB-ARBA"/>
</dbReference>
<evidence type="ECO:0008006" key="5">
    <source>
        <dbReference type="Google" id="ProtNLM"/>
    </source>
</evidence>
<comment type="caution">
    <text evidence="3">The sequence shown here is derived from an EMBL/GenBank/DDBJ whole genome shotgun (WGS) entry which is preliminary data.</text>
</comment>
<evidence type="ECO:0000256" key="2">
    <source>
        <dbReference type="SAM" id="Phobius"/>
    </source>
</evidence>
<dbReference type="Gene3D" id="3.40.50.1820">
    <property type="entry name" value="alpha/beta hydrolase"/>
    <property type="match status" value="1"/>
</dbReference>
<keyword evidence="2" id="KW-0472">Membrane</keyword>
<evidence type="ECO:0000313" key="3">
    <source>
        <dbReference type="EMBL" id="KMW18722.1"/>
    </source>
</evidence>
<protein>
    <recommendedName>
        <fullName evidence="5">Serine aminopeptidase S33 domain-containing protein</fullName>
    </recommendedName>
</protein>
<feature type="transmembrane region" description="Helical" evidence="2">
    <location>
        <begin position="616"/>
        <end position="636"/>
    </location>
</feature>
<feature type="transmembrane region" description="Helical" evidence="2">
    <location>
        <begin position="363"/>
        <end position="386"/>
    </location>
</feature>
<dbReference type="InterPro" id="IPR050261">
    <property type="entry name" value="FrsA_esterase"/>
</dbReference>
<name>A0A0J9C0H1_9FIRM</name>
<dbReference type="RefSeq" id="WP_048930066.1">
    <property type="nucleotide sequence ID" value="NZ_KQ235878.1"/>
</dbReference>
<dbReference type="PANTHER" id="PTHR22946:SF9">
    <property type="entry name" value="POLYKETIDE TRANSFERASE AF380"/>
    <property type="match status" value="1"/>
</dbReference>
<evidence type="ECO:0000256" key="1">
    <source>
        <dbReference type="ARBA" id="ARBA00022801"/>
    </source>
</evidence>
<feature type="transmembrane region" description="Helical" evidence="2">
    <location>
        <begin position="407"/>
        <end position="435"/>
    </location>
</feature>
<feature type="transmembrane region" description="Helical" evidence="2">
    <location>
        <begin position="498"/>
        <end position="522"/>
    </location>
</feature>
<dbReference type="PATRIC" id="fig|742734.4.peg.3027"/>
<gene>
    <name evidence="3" type="ORF">HMPREF9470_02826</name>
</gene>
<organism evidence="3 4">
    <name type="scientific">[Clostridium] citroniae WAL-19142</name>
    <dbReference type="NCBI Taxonomy" id="742734"/>
    <lineage>
        <taxon>Bacteria</taxon>
        <taxon>Bacillati</taxon>
        <taxon>Bacillota</taxon>
        <taxon>Clostridia</taxon>
        <taxon>Lachnospirales</taxon>
        <taxon>Lachnospiraceae</taxon>
        <taxon>Enterocloster</taxon>
    </lineage>
</organism>
<dbReference type="EMBL" id="ADLK01000022">
    <property type="protein sequence ID" value="KMW18722.1"/>
    <property type="molecule type" value="Genomic_DNA"/>
</dbReference>
<dbReference type="InterPro" id="IPR029058">
    <property type="entry name" value="AB_hydrolase_fold"/>
</dbReference>
<dbReference type="PROSITE" id="PS51257">
    <property type="entry name" value="PROKAR_LIPOPROTEIN"/>
    <property type="match status" value="1"/>
</dbReference>
<dbReference type="OrthoDB" id="9780269at2"/>
<feature type="transmembrane region" description="Helical" evidence="2">
    <location>
        <begin position="455"/>
        <end position="477"/>
    </location>
</feature>
<dbReference type="PANTHER" id="PTHR22946">
    <property type="entry name" value="DIENELACTONE HYDROLASE DOMAIN-CONTAINING PROTEIN-RELATED"/>
    <property type="match status" value="1"/>
</dbReference>
<evidence type="ECO:0000313" key="4">
    <source>
        <dbReference type="Proteomes" id="UP000037392"/>
    </source>
</evidence>